<evidence type="ECO:0000313" key="4">
    <source>
        <dbReference type="EMBL" id="CAL1586533.1"/>
    </source>
</evidence>
<dbReference type="PROSITE" id="PS00019">
    <property type="entry name" value="ACTININ_1"/>
    <property type="match status" value="1"/>
</dbReference>
<organism evidence="4 5">
    <name type="scientific">Knipowitschia caucasica</name>
    <name type="common">Caucasian dwarf goby</name>
    <name type="synonym">Pomatoschistus caucasicus</name>
    <dbReference type="NCBI Taxonomy" id="637954"/>
    <lineage>
        <taxon>Eukaryota</taxon>
        <taxon>Metazoa</taxon>
        <taxon>Chordata</taxon>
        <taxon>Craniata</taxon>
        <taxon>Vertebrata</taxon>
        <taxon>Euteleostomi</taxon>
        <taxon>Actinopterygii</taxon>
        <taxon>Neopterygii</taxon>
        <taxon>Teleostei</taxon>
        <taxon>Neoteleostei</taxon>
        <taxon>Acanthomorphata</taxon>
        <taxon>Gobiaria</taxon>
        <taxon>Gobiiformes</taxon>
        <taxon>Gobioidei</taxon>
        <taxon>Gobiidae</taxon>
        <taxon>Gobiinae</taxon>
        <taxon>Knipowitschia</taxon>
    </lineage>
</organism>
<proteinExistence type="predicted"/>
<dbReference type="Gene3D" id="1.10.418.10">
    <property type="entry name" value="Calponin-like domain"/>
    <property type="match status" value="1"/>
</dbReference>
<dbReference type="AlphaFoldDB" id="A0AAV2KCG1"/>
<accession>A0AAV2KCG1</accession>
<dbReference type="Pfam" id="PF00307">
    <property type="entry name" value="CH"/>
    <property type="match status" value="1"/>
</dbReference>
<keyword evidence="5" id="KW-1185">Reference proteome</keyword>
<dbReference type="CDD" id="cd21186">
    <property type="entry name" value="CH_DMD-like_rpt1"/>
    <property type="match status" value="1"/>
</dbReference>
<dbReference type="PROSITE" id="PS00020">
    <property type="entry name" value="ACTININ_2"/>
    <property type="match status" value="1"/>
</dbReference>
<keyword evidence="2" id="KW-0009">Actin-binding</keyword>
<keyword evidence="1" id="KW-0677">Repeat</keyword>
<dbReference type="InterPro" id="IPR001589">
    <property type="entry name" value="Actinin_actin-bd_CS"/>
</dbReference>
<evidence type="ECO:0000313" key="5">
    <source>
        <dbReference type="Proteomes" id="UP001497482"/>
    </source>
</evidence>
<dbReference type="InterPro" id="IPR001715">
    <property type="entry name" value="CH_dom"/>
</dbReference>
<feature type="domain" description="Calponin-homology (CH)" evidence="3">
    <location>
        <begin position="29"/>
        <end position="133"/>
    </location>
</feature>
<sequence length="154" mass="17333">MATQGNKTEGGTDEEFNDIIKWRSDEHDSVQKKTFTKWINAQFSKTGKTPIKDMFSDLKDGKKLLDLLEGLTGSVLTKEKGSTRVHALNNVNKALQVLHQNNVELVNIGGTDIVDGNHKLTLGLIWSIILHWQVSTQACRQLLCTFKLSMYIFT</sequence>
<dbReference type="SMART" id="SM00033">
    <property type="entry name" value="CH"/>
    <property type="match status" value="1"/>
</dbReference>
<dbReference type="FunFam" id="1.10.418.10:FF:000044">
    <property type="entry name" value="utrophin isoform X2"/>
    <property type="match status" value="1"/>
</dbReference>
<evidence type="ECO:0000259" key="3">
    <source>
        <dbReference type="PROSITE" id="PS50021"/>
    </source>
</evidence>
<dbReference type="Proteomes" id="UP001497482">
    <property type="component" value="Chromosome 17"/>
</dbReference>
<dbReference type="EMBL" id="OZ035839">
    <property type="protein sequence ID" value="CAL1586533.1"/>
    <property type="molecule type" value="Genomic_DNA"/>
</dbReference>
<protein>
    <recommendedName>
        <fullName evidence="3">Calponin-homology (CH) domain-containing protein</fullName>
    </recommendedName>
</protein>
<evidence type="ECO:0000256" key="1">
    <source>
        <dbReference type="ARBA" id="ARBA00022737"/>
    </source>
</evidence>
<dbReference type="PROSITE" id="PS50021">
    <property type="entry name" value="CH"/>
    <property type="match status" value="1"/>
</dbReference>
<dbReference type="SUPFAM" id="SSF47576">
    <property type="entry name" value="Calponin-homology domain, CH-domain"/>
    <property type="match status" value="1"/>
</dbReference>
<name>A0AAV2KCG1_KNICA</name>
<dbReference type="InterPro" id="IPR036872">
    <property type="entry name" value="CH_dom_sf"/>
</dbReference>
<evidence type="ECO:0000256" key="2">
    <source>
        <dbReference type="ARBA" id="ARBA00023203"/>
    </source>
</evidence>
<dbReference type="PANTHER" id="PTHR11915">
    <property type="entry name" value="SPECTRIN/FILAMIN RELATED CYTOSKELETAL PROTEIN"/>
    <property type="match status" value="1"/>
</dbReference>
<reference evidence="4 5" key="1">
    <citation type="submission" date="2024-04" db="EMBL/GenBank/DDBJ databases">
        <authorList>
            <person name="Waldvogel A.-M."/>
            <person name="Schoenle A."/>
        </authorList>
    </citation>
    <scope>NUCLEOTIDE SEQUENCE [LARGE SCALE GENOMIC DNA]</scope>
</reference>
<dbReference type="GO" id="GO:0003779">
    <property type="term" value="F:actin binding"/>
    <property type="evidence" value="ECO:0007669"/>
    <property type="project" value="UniProtKB-KW"/>
</dbReference>
<gene>
    <name evidence="4" type="ORF">KC01_LOCUS16579</name>
</gene>